<accession>A0A0D3DDC2</accession>
<dbReference type="InterPro" id="IPR012337">
    <property type="entry name" value="RNaseH-like_sf"/>
</dbReference>
<organism evidence="3 4">
    <name type="scientific">Brassica oleracea var. oleracea</name>
    <dbReference type="NCBI Taxonomy" id="109376"/>
    <lineage>
        <taxon>Eukaryota</taxon>
        <taxon>Viridiplantae</taxon>
        <taxon>Streptophyta</taxon>
        <taxon>Embryophyta</taxon>
        <taxon>Tracheophyta</taxon>
        <taxon>Spermatophyta</taxon>
        <taxon>Magnoliopsida</taxon>
        <taxon>eudicotyledons</taxon>
        <taxon>Gunneridae</taxon>
        <taxon>Pentapetalae</taxon>
        <taxon>rosids</taxon>
        <taxon>malvids</taxon>
        <taxon>Brassicales</taxon>
        <taxon>Brassicaceae</taxon>
        <taxon>Brassiceae</taxon>
        <taxon>Brassica</taxon>
    </lineage>
</organism>
<dbReference type="Pfam" id="PF05699">
    <property type="entry name" value="Dimer_Tnp_hAT"/>
    <property type="match status" value="1"/>
</dbReference>
<dbReference type="HOGENOM" id="CLU_009123_13_4_1"/>
<name>A0A0D3DDC2_BRAOL</name>
<reference evidence="3 4" key="1">
    <citation type="journal article" date="2014" name="Genome Biol.">
        <title>Transcriptome and methylome profiling reveals relics of genome dominance in the mesopolyploid Brassica oleracea.</title>
        <authorList>
            <person name="Parkin I.A."/>
            <person name="Koh C."/>
            <person name="Tang H."/>
            <person name="Robinson S.J."/>
            <person name="Kagale S."/>
            <person name="Clarke W.E."/>
            <person name="Town C.D."/>
            <person name="Nixon J."/>
            <person name="Krishnakumar V."/>
            <person name="Bidwell S.L."/>
            <person name="Denoeud F."/>
            <person name="Belcram H."/>
            <person name="Links M.G."/>
            <person name="Just J."/>
            <person name="Clarke C."/>
            <person name="Bender T."/>
            <person name="Huebert T."/>
            <person name="Mason A.S."/>
            <person name="Pires J.C."/>
            <person name="Barker G."/>
            <person name="Moore J."/>
            <person name="Walley P.G."/>
            <person name="Manoli S."/>
            <person name="Batley J."/>
            <person name="Edwards D."/>
            <person name="Nelson M.N."/>
            <person name="Wang X."/>
            <person name="Paterson A.H."/>
            <person name="King G."/>
            <person name="Bancroft I."/>
            <person name="Chalhoub B."/>
            <person name="Sharpe A.G."/>
        </authorList>
    </citation>
    <scope>NUCLEOTIDE SEQUENCE</scope>
    <source>
        <strain evidence="3 4">cv. TO1000</strain>
    </source>
</reference>
<dbReference type="InterPro" id="IPR008906">
    <property type="entry name" value="HATC_C_dom"/>
</dbReference>
<evidence type="ECO:0000313" key="3">
    <source>
        <dbReference type="EnsemblPlants" id="Bo7g097730.1"/>
    </source>
</evidence>
<protein>
    <recommendedName>
        <fullName evidence="2">HAT C-terminal dimerisation domain-containing protein</fullName>
    </recommendedName>
</protein>
<feature type="region of interest" description="Disordered" evidence="1">
    <location>
        <begin position="87"/>
        <end position="111"/>
    </location>
</feature>
<dbReference type="Proteomes" id="UP000032141">
    <property type="component" value="Chromosome C7"/>
</dbReference>
<dbReference type="eggNOG" id="KOG1121">
    <property type="taxonomic scope" value="Eukaryota"/>
</dbReference>
<dbReference type="STRING" id="109376.A0A0D3DDC2"/>
<dbReference type="EnsemblPlants" id="Bo7g097730.1">
    <property type="protein sequence ID" value="Bo7g097730.1"/>
    <property type="gene ID" value="Bo7g097730"/>
</dbReference>
<proteinExistence type="predicted"/>
<dbReference type="AlphaFoldDB" id="A0A0D3DDC2"/>
<dbReference type="Gramene" id="Bo7g097730.1">
    <property type="protein sequence ID" value="Bo7g097730.1"/>
    <property type="gene ID" value="Bo7g097730"/>
</dbReference>
<reference evidence="3" key="2">
    <citation type="submission" date="2015-03" db="UniProtKB">
        <authorList>
            <consortium name="EnsemblPlants"/>
        </authorList>
    </citation>
    <scope>IDENTIFICATION</scope>
</reference>
<sequence length="111" mass="12555">MVSNLKLDVLEYWRDNANRFKELSRMASDVLSIPITTVSSESSFSAGSKVLSKYRNRLLPSNVQALICTRNWLRGFEVIAGCDLDEEGKEDKQDTNVEAEGSGRKKRTRLN</sequence>
<dbReference type="SUPFAM" id="SSF53098">
    <property type="entry name" value="Ribonuclease H-like"/>
    <property type="match status" value="1"/>
</dbReference>
<evidence type="ECO:0000259" key="2">
    <source>
        <dbReference type="Pfam" id="PF05699"/>
    </source>
</evidence>
<dbReference type="PANTHER" id="PTHR23272">
    <property type="entry name" value="BED FINGER-RELATED"/>
    <property type="match status" value="1"/>
</dbReference>
<dbReference type="PANTHER" id="PTHR23272:SF166">
    <property type="entry name" value="ZINC FINGER BED DOMAIN-CONTAINING PROTEIN RICESLEEPER 2-LIKE ISOFORM X1"/>
    <property type="match status" value="1"/>
</dbReference>
<feature type="domain" description="HAT C-terminal dimerisation" evidence="2">
    <location>
        <begin position="6"/>
        <end position="73"/>
    </location>
</feature>
<evidence type="ECO:0000313" key="4">
    <source>
        <dbReference type="Proteomes" id="UP000032141"/>
    </source>
</evidence>
<evidence type="ECO:0000256" key="1">
    <source>
        <dbReference type="SAM" id="MobiDB-lite"/>
    </source>
</evidence>
<keyword evidence="4" id="KW-1185">Reference proteome</keyword>
<dbReference type="GO" id="GO:0046983">
    <property type="term" value="F:protein dimerization activity"/>
    <property type="evidence" value="ECO:0007669"/>
    <property type="project" value="InterPro"/>
</dbReference>